<dbReference type="AlphaFoldDB" id="A0A7R7VNK9"/>
<gene>
    <name evidence="1" type="ORF">ACHE_40448S</name>
</gene>
<accession>A0A7R7VNK9</accession>
<proteinExistence type="predicted"/>
<evidence type="ECO:0008006" key="3">
    <source>
        <dbReference type="Google" id="ProtNLM"/>
    </source>
</evidence>
<evidence type="ECO:0000313" key="1">
    <source>
        <dbReference type="EMBL" id="BCR87884.1"/>
    </source>
</evidence>
<reference evidence="1" key="2">
    <citation type="submission" date="2021-02" db="EMBL/GenBank/DDBJ databases">
        <title>Aspergillus chevalieri M1 genome sequence.</title>
        <authorList>
            <person name="Kadooka C."/>
            <person name="Mori K."/>
            <person name="Futagami T."/>
        </authorList>
    </citation>
    <scope>NUCLEOTIDE SEQUENCE</scope>
    <source>
        <strain evidence="1">M1</strain>
    </source>
</reference>
<dbReference type="RefSeq" id="XP_043136406.1">
    <property type="nucleotide sequence ID" value="XM_043278648.1"/>
</dbReference>
<name>A0A7R7VNK9_ASPCH</name>
<dbReference type="GeneID" id="66982243"/>
<dbReference type="EMBL" id="AP024419">
    <property type="protein sequence ID" value="BCR87884.1"/>
    <property type="molecule type" value="Genomic_DNA"/>
</dbReference>
<dbReference type="CDD" id="cd12148">
    <property type="entry name" value="fungal_TF_MHR"/>
    <property type="match status" value="1"/>
</dbReference>
<organism evidence="1 2">
    <name type="scientific">Aspergillus chevalieri</name>
    <name type="common">Eurotium chevalieri</name>
    <dbReference type="NCBI Taxonomy" id="182096"/>
    <lineage>
        <taxon>Eukaryota</taxon>
        <taxon>Fungi</taxon>
        <taxon>Dikarya</taxon>
        <taxon>Ascomycota</taxon>
        <taxon>Pezizomycotina</taxon>
        <taxon>Eurotiomycetes</taxon>
        <taxon>Eurotiomycetidae</taxon>
        <taxon>Eurotiales</taxon>
        <taxon>Aspergillaceae</taxon>
        <taxon>Aspergillus</taxon>
        <taxon>Aspergillus subgen. Aspergillus</taxon>
    </lineage>
</organism>
<dbReference type="KEGG" id="ache:ACHE_40448S"/>
<protein>
    <recommendedName>
        <fullName evidence="3">Transcription factor domain-containing protein</fullName>
    </recommendedName>
</protein>
<keyword evidence="2" id="KW-1185">Reference proteome</keyword>
<sequence length="429" mass="47793">MHNNSSSRSLIVARQHQQLQRQDGLHGMTLNGVGIADVEKEILQNIYWLCLSSTTWAFMQIDQPFSILGPDGLPGFPSMDENTSTVLRLDQASGNISTLHSQIQTMRWMWPLSHVTSTVAHVYMLYLNTPTKDRIFQPVNSSTLSLEIRDILNQAIRLVEREVTTTNLQSFLLIAYNTIVIYMLFSPAQIASSSFSVDEFCKSTSTLLDIAQRFPSLLPTGLVFTQRKYIASTLALAFYTCSRALVLSCREHEQQPTDPTTKAQTKFFSLASQLRKACKSDIVSSCVSIIQPVKKRPKRVQSAFQSLITSDSPAPSLSLDGELNFTFDSVSWSGLGNQDLGDDPAQFEFADPEFFVDDPAWGSLLRFPGFARISTGTTNLDDQVDQPMPICPVESNNDNHDLFLGGQDLTTNHFNAALHDDAAEIDHLR</sequence>
<dbReference type="Proteomes" id="UP000637239">
    <property type="component" value="Chromosome 4"/>
</dbReference>
<evidence type="ECO:0000313" key="2">
    <source>
        <dbReference type="Proteomes" id="UP000637239"/>
    </source>
</evidence>
<reference evidence="1" key="1">
    <citation type="submission" date="2021-01" db="EMBL/GenBank/DDBJ databases">
        <authorList>
            <consortium name="Aspergillus chevalieri M1 genome sequencing consortium"/>
            <person name="Kazuki M."/>
            <person name="Futagami T."/>
        </authorList>
    </citation>
    <scope>NUCLEOTIDE SEQUENCE</scope>
    <source>
        <strain evidence="1">M1</strain>
    </source>
</reference>